<feature type="active site" description="Proton donor/acceptor" evidence="2">
    <location>
        <position position="102"/>
    </location>
</feature>
<feature type="binding site" evidence="3">
    <location>
        <position position="80"/>
    </location>
    <ligand>
        <name>substrate</name>
    </ligand>
</feature>
<dbReference type="CDD" id="cd07067">
    <property type="entry name" value="HP_PGM_like"/>
    <property type="match status" value="1"/>
</dbReference>
<reference evidence="4 5" key="1">
    <citation type="journal article" date="2015" name="Nature">
        <title>rRNA introns, odd ribosomes, and small enigmatic genomes across a large radiation of phyla.</title>
        <authorList>
            <person name="Brown C.T."/>
            <person name="Hug L.A."/>
            <person name="Thomas B.C."/>
            <person name="Sharon I."/>
            <person name="Castelle C.J."/>
            <person name="Singh A."/>
            <person name="Wilkins M.J."/>
            <person name="Williams K.H."/>
            <person name="Banfield J.F."/>
        </authorList>
    </citation>
    <scope>NUCLEOTIDE SEQUENCE [LARGE SCALE GENOMIC DNA]</scope>
</reference>
<dbReference type="PANTHER" id="PTHR46517:SF1">
    <property type="entry name" value="FRUCTOSE-2,6-BISPHOSPHATASE TIGAR"/>
    <property type="match status" value="1"/>
</dbReference>
<dbReference type="GO" id="GO:0043456">
    <property type="term" value="P:regulation of pentose-phosphate shunt"/>
    <property type="evidence" value="ECO:0007669"/>
    <property type="project" value="TreeGrafter"/>
</dbReference>
<dbReference type="EMBL" id="LCCW01000057">
    <property type="protein sequence ID" value="KKS39720.1"/>
    <property type="molecule type" value="Genomic_DNA"/>
</dbReference>
<dbReference type="SMART" id="SM00855">
    <property type="entry name" value="PGAM"/>
    <property type="match status" value="1"/>
</dbReference>
<dbReference type="Gene3D" id="3.40.50.1240">
    <property type="entry name" value="Phosphoglycerate mutase-like"/>
    <property type="match status" value="1"/>
</dbReference>
<evidence type="ECO:0000313" key="4">
    <source>
        <dbReference type="EMBL" id="KKS39720.1"/>
    </source>
</evidence>
<feature type="active site" description="Tele-phosphohistidine intermediate" evidence="2">
    <location>
        <position position="31"/>
    </location>
</feature>
<dbReference type="Proteomes" id="UP000034516">
    <property type="component" value="Unassembled WGS sequence"/>
</dbReference>
<keyword evidence="1" id="KW-0378">Hydrolase</keyword>
<comment type="caution">
    <text evidence="4">The sequence shown here is derived from an EMBL/GenBank/DDBJ whole genome shotgun (WGS) entry which is preliminary data.</text>
</comment>
<gene>
    <name evidence="4" type="ORF">UV02_C0057G0002</name>
</gene>
<dbReference type="InterPro" id="IPR051695">
    <property type="entry name" value="Phosphoglycerate_Mutase"/>
</dbReference>
<evidence type="ECO:0000256" key="1">
    <source>
        <dbReference type="ARBA" id="ARBA00022801"/>
    </source>
</evidence>
<dbReference type="InterPro" id="IPR029033">
    <property type="entry name" value="His_PPase_superfam"/>
</dbReference>
<protein>
    <submittedName>
        <fullName evidence="4">Alpha-ribazole phosphatase</fullName>
    </submittedName>
</protein>
<dbReference type="PANTHER" id="PTHR46517">
    <property type="entry name" value="FRUCTOSE-2,6-BISPHOSPHATASE TIGAR"/>
    <property type="match status" value="1"/>
</dbReference>
<dbReference type="GO" id="GO:0004331">
    <property type="term" value="F:fructose-2,6-bisphosphate 2-phosphatase activity"/>
    <property type="evidence" value="ECO:0007669"/>
    <property type="project" value="TreeGrafter"/>
</dbReference>
<evidence type="ECO:0000256" key="2">
    <source>
        <dbReference type="PIRSR" id="PIRSR613078-1"/>
    </source>
</evidence>
<accession>A0A0G0YSW6</accession>
<dbReference type="SUPFAM" id="SSF53254">
    <property type="entry name" value="Phosphoglycerate mutase-like"/>
    <property type="match status" value="1"/>
</dbReference>
<organism evidence="4 5">
    <name type="scientific">Candidatus Kuenenbacteria bacterium GW2011_GWA2_42_15</name>
    <dbReference type="NCBI Taxonomy" id="1618677"/>
    <lineage>
        <taxon>Bacteria</taxon>
        <taxon>Candidatus Kueneniibacteriota</taxon>
    </lineage>
</organism>
<name>A0A0G0YSW6_9BACT</name>
<dbReference type="GO" id="GO:0045820">
    <property type="term" value="P:negative regulation of glycolytic process"/>
    <property type="evidence" value="ECO:0007669"/>
    <property type="project" value="TreeGrafter"/>
</dbReference>
<dbReference type="PATRIC" id="fig|1618677.3.peg.876"/>
<evidence type="ECO:0000256" key="3">
    <source>
        <dbReference type="PIRSR" id="PIRSR613078-2"/>
    </source>
</evidence>
<evidence type="ECO:0000313" key="5">
    <source>
        <dbReference type="Proteomes" id="UP000034516"/>
    </source>
</evidence>
<dbReference type="GO" id="GO:0005829">
    <property type="term" value="C:cytosol"/>
    <property type="evidence" value="ECO:0007669"/>
    <property type="project" value="TreeGrafter"/>
</dbReference>
<sequence>MLNERIKKYGLWVFELKQIKDTGIVLTFFRHTQTESNKKGVTMGRTDMSLNNEGIKQAGEIAEKIKERHYDLIFCSPLKRARETAEILFGKNNLRIDKRLIEIDFGQLTGKSSLEADDYREAGFPGGESYYDVSRRVNNFLEEIFIKYPGKKIAIVAHSNIWKVLENIINDQPLNINFLKQHTPLGPVEFNFSEIKYVQSEAPKGENWEQDPDTLDTWFSSGLWT</sequence>
<feature type="binding site" evidence="3">
    <location>
        <begin position="30"/>
        <end position="37"/>
    </location>
    <ligand>
        <name>substrate</name>
    </ligand>
</feature>
<dbReference type="InterPro" id="IPR013078">
    <property type="entry name" value="His_Pase_superF_clade-1"/>
</dbReference>
<dbReference type="AlphaFoldDB" id="A0A0G0YSW6"/>
<dbReference type="Pfam" id="PF00300">
    <property type="entry name" value="His_Phos_1"/>
    <property type="match status" value="1"/>
</dbReference>
<proteinExistence type="predicted"/>